<dbReference type="Gene3D" id="1.10.357.10">
    <property type="entry name" value="Tetracycline Repressor, domain 2"/>
    <property type="match status" value="1"/>
</dbReference>
<gene>
    <name evidence="6" type="ORF">OG563_40310</name>
</gene>
<sequence>MSDQLSVTGQLLDNSETDRAEILDRLLDSARTVIAREGFEGLTVQAIACEAGVNVSSAHTYFGSDAQLISEVLWRQLISAPQTRAISGQMTSSRENDLRSDALDVLRLRARTAGEIQRRIRAALGPRPDTTILQNLEAIYTAALFDAATGYAADSCGDRSSEQLAQRILDRR</sequence>
<reference evidence="6" key="1">
    <citation type="submission" date="2022-10" db="EMBL/GenBank/DDBJ databases">
        <title>The complete genomes of actinobacterial strains from the NBC collection.</title>
        <authorList>
            <person name="Joergensen T.S."/>
            <person name="Alvarez Arevalo M."/>
            <person name="Sterndorff E.B."/>
            <person name="Faurdal D."/>
            <person name="Vuksanovic O."/>
            <person name="Mourched A.-S."/>
            <person name="Charusanti P."/>
            <person name="Shaw S."/>
            <person name="Blin K."/>
            <person name="Weber T."/>
        </authorList>
    </citation>
    <scope>NUCLEOTIDE SEQUENCE</scope>
    <source>
        <strain evidence="6">NBC_01482</strain>
    </source>
</reference>
<evidence type="ECO:0000256" key="2">
    <source>
        <dbReference type="ARBA" id="ARBA00023125"/>
    </source>
</evidence>
<dbReference type="EMBL" id="CP109441">
    <property type="protein sequence ID" value="WUV45294.1"/>
    <property type="molecule type" value="Genomic_DNA"/>
</dbReference>
<dbReference type="PANTHER" id="PTHR30055:SF234">
    <property type="entry name" value="HTH-TYPE TRANSCRIPTIONAL REGULATOR BETI"/>
    <property type="match status" value="1"/>
</dbReference>
<dbReference type="Pfam" id="PF00440">
    <property type="entry name" value="TetR_N"/>
    <property type="match status" value="1"/>
</dbReference>
<keyword evidence="1" id="KW-0805">Transcription regulation</keyword>
<dbReference type="PANTHER" id="PTHR30055">
    <property type="entry name" value="HTH-TYPE TRANSCRIPTIONAL REGULATOR RUTR"/>
    <property type="match status" value="1"/>
</dbReference>
<dbReference type="InterPro" id="IPR009057">
    <property type="entry name" value="Homeodomain-like_sf"/>
</dbReference>
<protein>
    <submittedName>
        <fullName evidence="6">TetR/AcrR family transcriptional regulator</fullName>
    </submittedName>
</protein>
<evidence type="ECO:0000256" key="1">
    <source>
        <dbReference type="ARBA" id="ARBA00023015"/>
    </source>
</evidence>
<evidence type="ECO:0000256" key="3">
    <source>
        <dbReference type="ARBA" id="ARBA00023163"/>
    </source>
</evidence>
<evidence type="ECO:0000256" key="4">
    <source>
        <dbReference type="PROSITE-ProRule" id="PRU00335"/>
    </source>
</evidence>
<dbReference type="InterPro" id="IPR001647">
    <property type="entry name" value="HTH_TetR"/>
</dbReference>
<name>A0ABZ1YPU6_9NOCA</name>
<proteinExistence type="predicted"/>
<feature type="DNA-binding region" description="H-T-H motif" evidence="4">
    <location>
        <begin position="43"/>
        <end position="62"/>
    </location>
</feature>
<dbReference type="Proteomes" id="UP001432062">
    <property type="component" value="Chromosome"/>
</dbReference>
<dbReference type="InterPro" id="IPR050109">
    <property type="entry name" value="HTH-type_TetR-like_transc_reg"/>
</dbReference>
<evidence type="ECO:0000313" key="7">
    <source>
        <dbReference type="Proteomes" id="UP001432062"/>
    </source>
</evidence>
<dbReference type="SUPFAM" id="SSF46689">
    <property type="entry name" value="Homeodomain-like"/>
    <property type="match status" value="1"/>
</dbReference>
<keyword evidence="3" id="KW-0804">Transcription</keyword>
<keyword evidence="7" id="KW-1185">Reference proteome</keyword>
<dbReference type="PROSITE" id="PS50977">
    <property type="entry name" value="HTH_TETR_2"/>
    <property type="match status" value="1"/>
</dbReference>
<keyword evidence="2 4" id="KW-0238">DNA-binding</keyword>
<evidence type="ECO:0000259" key="5">
    <source>
        <dbReference type="PROSITE" id="PS50977"/>
    </source>
</evidence>
<evidence type="ECO:0000313" key="6">
    <source>
        <dbReference type="EMBL" id="WUV45294.1"/>
    </source>
</evidence>
<accession>A0ABZ1YPU6</accession>
<organism evidence="6 7">
    <name type="scientific">Nocardia vinacea</name>
    <dbReference type="NCBI Taxonomy" id="96468"/>
    <lineage>
        <taxon>Bacteria</taxon>
        <taxon>Bacillati</taxon>
        <taxon>Actinomycetota</taxon>
        <taxon>Actinomycetes</taxon>
        <taxon>Mycobacteriales</taxon>
        <taxon>Nocardiaceae</taxon>
        <taxon>Nocardia</taxon>
    </lineage>
</organism>
<feature type="domain" description="HTH tetR-type" evidence="5">
    <location>
        <begin position="20"/>
        <end position="80"/>
    </location>
</feature>
<dbReference type="RefSeq" id="WP_329408564.1">
    <property type="nucleotide sequence ID" value="NZ_CP109441.1"/>
</dbReference>